<feature type="active site" description="Charge relay system" evidence="2">
    <location>
        <position position="138"/>
    </location>
</feature>
<keyword evidence="3" id="KW-0812">Transmembrane</keyword>
<feature type="transmembrane region" description="Helical" evidence="3">
    <location>
        <begin position="12"/>
        <end position="36"/>
    </location>
</feature>
<accession>A0ABD2KYL1</accession>
<keyword evidence="3" id="KW-0472">Membrane</keyword>
<evidence type="ECO:0000259" key="4">
    <source>
        <dbReference type="Pfam" id="PF01425"/>
    </source>
</evidence>
<comment type="caution">
    <text evidence="6">The sequence shown here is derived from an EMBL/GenBank/DDBJ whole genome shotgun (WGS) entry which is preliminary data.</text>
</comment>
<dbReference type="EMBL" id="JBICBT010000602">
    <property type="protein sequence ID" value="KAL3107983.1"/>
    <property type="molecule type" value="Genomic_DNA"/>
</dbReference>
<dbReference type="PIRSF" id="PIRSF001221">
    <property type="entry name" value="Amidase_fungi"/>
    <property type="match status" value="1"/>
</dbReference>
<protein>
    <recommendedName>
        <fullName evidence="4">Amidase domain-containing protein</fullName>
    </recommendedName>
</protein>
<dbReference type="PROSITE" id="PS00571">
    <property type="entry name" value="AMIDASES"/>
    <property type="match status" value="1"/>
</dbReference>
<dbReference type="InterPro" id="IPR052739">
    <property type="entry name" value="FAAH2"/>
</dbReference>
<feature type="active site" description="Acyl-ester intermediate" evidence="2">
    <location>
        <position position="238"/>
    </location>
</feature>
<reference evidence="6 7" key="1">
    <citation type="submission" date="2024-10" db="EMBL/GenBank/DDBJ databases">
        <authorList>
            <person name="Kim D."/>
        </authorList>
    </citation>
    <scope>NUCLEOTIDE SEQUENCE [LARGE SCALE GENOMIC DNA]</scope>
    <source>
        <strain evidence="6">BH-2024</strain>
    </source>
</reference>
<evidence type="ECO:0000256" key="1">
    <source>
        <dbReference type="ARBA" id="ARBA00009199"/>
    </source>
</evidence>
<feature type="active site" description="Charge relay system" evidence="2">
    <location>
        <position position="214"/>
    </location>
</feature>
<dbReference type="Proteomes" id="UP001620626">
    <property type="component" value="Unassembled WGS sequence"/>
</dbReference>
<dbReference type="InterPro" id="IPR023631">
    <property type="entry name" value="Amidase_dom"/>
</dbReference>
<dbReference type="Pfam" id="PF01425">
    <property type="entry name" value="Amidase"/>
    <property type="match status" value="1"/>
</dbReference>
<dbReference type="InterPro" id="IPR020556">
    <property type="entry name" value="Amidase_CS"/>
</dbReference>
<evidence type="ECO:0000313" key="5">
    <source>
        <dbReference type="EMBL" id="KAL3073458.1"/>
    </source>
</evidence>
<dbReference type="AlphaFoldDB" id="A0ABD2KYL1"/>
<dbReference type="SUPFAM" id="SSF75304">
    <property type="entry name" value="Amidase signature (AS) enzymes"/>
    <property type="match status" value="1"/>
</dbReference>
<evidence type="ECO:0000313" key="7">
    <source>
        <dbReference type="Proteomes" id="UP001620626"/>
    </source>
</evidence>
<gene>
    <name evidence="6" type="ORF">niasHT_012891</name>
    <name evidence="5" type="ORF">niasHT_038596</name>
</gene>
<dbReference type="PANTHER" id="PTHR43372">
    <property type="entry name" value="FATTY-ACID AMIDE HYDROLASE"/>
    <property type="match status" value="1"/>
</dbReference>
<evidence type="ECO:0000313" key="6">
    <source>
        <dbReference type="EMBL" id="KAL3107983.1"/>
    </source>
</evidence>
<proteinExistence type="inferred from homology"/>
<dbReference type="Gene3D" id="3.90.1300.10">
    <property type="entry name" value="Amidase signature (AS) domain"/>
    <property type="match status" value="1"/>
</dbReference>
<dbReference type="InterPro" id="IPR036928">
    <property type="entry name" value="AS_sf"/>
</dbReference>
<keyword evidence="3" id="KW-1133">Transmembrane helix</keyword>
<evidence type="ECO:0000256" key="2">
    <source>
        <dbReference type="PIRSR" id="PIRSR001221-1"/>
    </source>
</evidence>
<organism evidence="6 7">
    <name type="scientific">Heterodera trifolii</name>
    <dbReference type="NCBI Taxonomy" id="157864"/>
    <lineage>
        <taxon>Eukaryota</taxon>
        <taxon>Metazoa</taxon>
        <taxon>Ecdysozoa</taxon>
        <taxon>Nematoda</taxon>
        <taxon>Chromadorea</taxon>
        <taxon>Rhabditida</taxon>
        <taxon>Tylenchina</taxon>
        <taxon>Tylenchomorpha</taxon>
        <taxon>Tylenchoidea</taxon>
        <taxon>Heteroderidae</taxon>
        <taxon>Heteroderinae</taxon>
        <taxon>Heterodera</taxon>
    </lineage>
</organism>
<comment type="similarity">
    <text evidence="1">Belongs to the amidase family.</text>
</comment>
<dbReference type="PANTHER" id="PTHR43372:SF4">
    <property type="entry name" value="FATTY-ACID AMIDE HYDROLASE 2"/>
    <property type="match status" value="1"/>
</dbReference>
<evidence type="ECO:0000256" key="3">
    <source>
        <dbReference type="SAM" id="Phobius"/>
    </source>
</evidence>
<keyword evidence="7" id="KW-1185">Reference proteome</keyword>
<feature type="domain" description="Amidase" evidence="4">
    <location>
        <begin position="74"/>
        <end position="509"/>
    </location>
</feature>
<dbReference type="EMBL" id="JBICBT010001317">
    <property type="protein sequence ID" value="KAL3073458.1"/>
    <property type="molecule type" value="Genomic_DNA"/>
</dbReference>
<sequence length="526" mass="58234">MLRYKVIRSLYPVLCLIASLYYALINRVFTLISHFWPKSKVTWTEGEAEEPLLFMSAKKMAEKIRRKEISSSQLVSLYIARLCRVQPLINAIVMDNYEAAKEEAEAVDLYIASMDDDSEEFQTLATTKPLLGVPFTFKNNMDVKGFVSVAGFNKFLKNAPAERDSKVMERLRAAGAIPVAITNLPKLAMNWCAENEVFGRTSNPYDLRRIPGGSSGGDSAAVSAGATPFGIGNDLAGSVRIPSAMCGIFGLKPTKDVVPLDGFVPTLESEVVRAQWAIGPLCRHADDLPAVFATMAGKSLADLYVAIDVAKSRLRHTRILYLDNLNIWFVEKVHEDMRNALRQSVNYFERRFNITAQKVDFPLAHHLFEIWGALGFGEPAKSVSELAAELPKFFKGQSEMTCCGWFYEIVHLFVATRNDAEQQFQLAKLAKLRAQLSTALGDNGILLLPPWPTVAPFHRQNMFTPMNLPYTQLFNVLGFPALVCPVGLNGDGVPLSVQLVAPFHAEALLMAAAQEMESAFGGWIKA</sequence>
<name>A0ABD2KYL1_9BILA</name>